<organism evidence="2 3">
    <name type="scientific">Exidia glandulosa HHB12029</name>
    <dbReference type="NCBI Taxonomy" id="1314781"/>
    <lineage>
        <taxon>Eukaryota</taxon>
        <taxon>Fungi</taxon>
        <taxon>Dikarya</taxon>
        <taxon>Basidiomycota</taxon>
        <taxon>Agaricomycotina</taxon>
        <taxon>Agaricomycetes</taxon>
        <taxon>Auriculariales</taxon>
        <taxon>Exidiaceae</taxon>
        <taxon>Exidia</taxon>
    </lineage>
</organism>
<evidence type="ECO:0000313" key="2">
    <source>
        <dbReference type="EMBL" id="KZW00993.1"/>
    </source>
</evidence>
<proteinExistence type="predicted"/>
<reference evidence="2 3" key="1">
    <citation type="journal article" date="2016" name="Mol. Biol. Evol.">
        <title>Comparative Genomics of Early-Diverging Mushroom-Forming Fungi Provides Insights into the Origins of Lignocellulose Decay Capabilities.</title>
        <authorList>
            <person name="Nagy L.G."/>
            <person name="Riley R."/>
            <person name="Tritt A."/>
            <person name="Adam C."/>
            <person name="Daum C."/>
            <person name="Floudas D."/>
            <person name="Sun H."/>
            <person name="Yadav J.S."/>
            <person name="Pangilinan J."/>
            <person name="Larsson K.H."/>
            <person name="Matsuura K."/>
            <person name="Barry K."/>
            <person name="Labutti K."/>
            <person name="Kuo R."/>
            <person name="Ohm R.A."/>
            <person name="Bhattacharya S.S."/>
            <person name="Shirouzu T."/>
            <person name="Yoshinaga Y."/>
            <person name="Martin F.M."/>
            <person name="Grigoriev I.V."/>
            <person name="Hibbett D.S."/>
        </authorList>
    </citation>
    <scope>NUCLEOTIDE SEQUENCE [LARGE SCALE GENOMIC DNA]</scope>
    <source>
        <strain evidence="2 3">HHB12029</strain>
    </source>
</reference>
<dbReference type="STRING" id="1314781.A0A165NNG8"/>
<gene>
    <name evidence="2" type="ORF">EXIGLDRAFT_603468</name>
</gene>
<evidence type="ECO:0000256" key="1">
    <source>
        <dbReference type="SAM" id="MobiDB-lite"/>
    </source>
</evidence>
<dbReference type="Proteomes" id="UP000077266">
    <property type="component" value="Unassembled WGS sequence"/>
</dbReference>
<feature type="non-terminal residue" evidence="2">
    <location>
        <position position="254"/>
    </location>
</feature>
<dbReference type="EMBL" id="KV425897">
    <property type="protein sequence ID" value="KZW00993.1"/>
    <property type="molecule type" value="Genomic_DNA"/>
</dbReference>
<accession>A0A165NNG8</accession>
<dbReference type="OrthoDB" id="412006at2759"/>
<feature type="region of interest" description="Disordered" evidence="1">
    <location>
        <begin position="100"/>
        <end position="127"/>
    </location>
</feature>
<dbReference type="AlphaFoldDB" id="A0A165NNG8"/>
<evidence type="ECO:0000313" key="3">
    <source>
        <dbReference type="Proteomes" id="UP000077266"/>
    </source>
</evidence>
<dbReference type="InParanoid" id="A0A165NNG8"/>
<keyword evidence="3" id="KW-1185">Reference proteome</keyword>
<name>A0A165NNG8_EXIGL</name>
<sequence>MDFAFTRVVEEARLLWRDVDWDEFRAALSEAILAASILSDAQSWETSDALDEAYVTLLTILAEIVERLVPKAKLSPFSKRWWTRELTALRKLLQRLQRRAKKPRATEEEKEEAQLQPQDGAGGPSRIPTLVDGDRVAETAEQKAEMLAGVFFPPQPPVQLDDIDDFEYPEPEPSEPVVLTEVLDYFNSIGPFRAPGPSRSRNIILTKCADILAPIYRRIIQASFTLGHHPLAAKRYGTCVLRKPGKDDYTKPSA</sequence>
<protein>
    <submittedName>
        <fullName evidence="2">Uncharacterized protein</fullName>
    </submittedName>
</protein>